<name>A0A4Z1PBW9_9PEZI</name>
<reference evidence="1 2" key="1">
    <citation type="submission" date="2019-04" db="EMBL/GenBank/DDBJ databases">
        <title>High contiguity whole genome sequence and gene annotation resource for two Venturia nashicola isolates.</title>
        <authorList>
            <person name="Prokchorchik M."/>
            <person name="Won K."/>
            <person name="Lee Y."/>
            <person name="Choi E.D."/>
            <person name="Segonzac C."/>
            <person name="Sohn K.H."/>
        </authorList>
    </citation>
    <scope>NUCLEOTIDE SEQUENCE [LARGE SCALE GENOMIC DNA]</scope>
    <source>
        <strain evidence="1 2">PRI2</strain>
    </source>
</reference>
<evidence type="ECO:0000313" key="1">
    <source>
        <dbReference type="EMBL" id="TID22686.1"/>
    </source>
</evidence>
<proteinExistence type="predicted"/>
<dbReference type="AlphaFoldDB" id="A0A4Z1PBW9"/>
<evidence type="ECO:0000313" key="2">
    <source>
        <dbReference type="Proteomes" id="UP000298493"/>
    </source>
</evidence>
<dbReference type="EMBL" id="SNSC02000007">
    <property type="protein sequence ID" value="TID22686.1"/>
    <property type="molecule type" value="Genomic_DNA"/>
</dbReference>
<organism evidence="1 2">
    <name type="scientific">Venturia nashicola</name>
    <dbReference type="NCBI Taxonomy" id="86259"/>
    <lineage>
        <taxon>Eukaryota</taxon>
        <taxon>Fungi</taxon>
        <taxon>Dikarya</taxon>
        <taxon>Ascomycota</taxon>
        <taxon>Pezizomycotina</taxon>
        <taxon>Dothideomycetes</taxon>
        <taxon>Pleosporomycetidae</taxon>
        <taxon>Venturiales</taxon>
        <taxon>Venturiaceae</taxon>
        <taxon>Venturia</taxon>
    </lineage>
</organism>
<sequence>MLKSIFSLPIHSHRGMETQSRCRNFLLLTTFLFSRFSYFSTITAQPSAINHLPVFIKASSQVAGFVTPSFLLFQFSNSPFSSPGGNVKLNSHEVCAFFSPCKSI</sequence>
<accession>A0A4Z1PBW9</accession>
<comment type="caution">
    <text evidence="1">The sequence shown here is derived from an EMBL/GenBank/DDBJ whole genome shotgun (WGS) entry which is preliminary data.</text>
</comment>
<keyword evidence="2" id="KW-1185">Reference proteome</keyword>
<gene>
    <name evidence="1" type="ORF">E6O75_ATG01860</name>
</gene>
<dbReference type="Proteomes" id="UP000298493">
    <property type="component" value="Unassembled WGS sequence"/>
</dbReference>
<protein>
    <submittedName>
        <fullName evidence="1">Uncharacterized protein</fullName>
    </submittedName>
</protein>